<keyword evidence="3" id="KW-1185">Reference proteome</keyword>
<dbReference type="GeneID" id="24126698"/>
<dbReference type="EMBL" id="KK583199">
    <property type="protein sequence ID" value="KDO31099.1"/>
    <property type="molecule type" value="Genomic_DNA"/>
</dbReference>
<dbReference type="KEGG" id="spar:SPRG_04238"/>
<evidence type="ECO:0000313" key="2">
    <source>
        <dbReference type="EMBL" id="KDO31099.1"/>
    </source>
</evidence>
<organism evidence="2 3">
    <name type="scientific">Saprolegnia parasitica (strain CBS 223.65)</name>
    <dbReference type="NCBI Taxonomy" id="695850"/>
    <lineage>
        <taxon>Eukaryota</taxon>
        <taxon>Sar</taxon>
        <taxon>Stramenopiles</taxon>
        <taxon>Oomycota</taxon>
        <taxon>Saprolegniomycetes</taxon>
        <taxon>Saprolegniales</taxon>
        <taxon>Saprolegniaceae</taxon>
        <taxon>Saprolegnia</taxon>
    </lineage>
</organism>
<accession>A0A067CK39</accession>
<proteinExistence type="predicted"/>
<evidence type="ECO:0000256" key="1">
    <source>
        <dbReference type="SAM" id="MobiDB-lite"/>
    </source>
</evidence>
<feature type="region of interest" description="Disordered" evidence="1">
    <location>
        <begin position="15"/>
        <end position="35"/>
    </location>
</feature>
<dbReference type="Proteomes" id="UP000030745">
    <property type="component" value="Unassembled WGS sequence"/>
</dbReference>
<sequence>MPAPSAASGSALLLASSTTPSPSKVTAGLSTPATSVSTSFTSWYNARLVCV</sequence>
<dbReference type="RefSeq" id="XP_012198228.1">
    <property type="nucleotide sequence ID" value="XM_012342838.1"/>
</dbReference>
<gene>
    <name evidence="2" type="ORF">SPRG_04238</name>
</gene>
<name>A0A067CK39_SAPPC</name>
<protein>
    <submittedName>
        <fullName evidence="2">Uncharacterized protein</fullName>
    </submittedName>
</protein>
<dbReference type="AlphaFoldDB" id="A0A067CK39"/>
<dbReference type="VEuPathDB" id="FungiDB:SPRG_04238"/>
<evidence type="ECO:0000313" key="3">
    <source>
        <dbReference type="Proteomes" id="UP000030745"/>
    </source>
</evidence>
<reference evidence="2 3" key="1">
    <citation type="journal article" date="2013" name="PLoS Genet.">
        <title>Distinctive expansion of potential virulence genes in the genome of the oomycete fish pathogen Saprolegnia parasitica.</title>
        <authorList>
            <person name="Jiang R.H."/>
            <person name="de Bruijn I."/>
            <person name="Haas B.J."/>
            <person name="Belmonte R."/>
            <person name="Lobach L."/>
            <person name="Christie J."/>
            <person name="van den Ackerveken G."/>
            <person name="Bottin A."/>
            <person name="Bulone V."/>
            <person name="Diaz-Moreno S.M."/>
            <person name="Dumas B."/>
            <person name="Fan L."/>
            <person name="Gaulin E."/>
            <person name="Govers F."/>
            <person name="Grenville-Briggs L.J."/>
            <person name="Horner N.R."/>
            <person name="Levin J.Z."/>
            <person name="Mammella M."/>
            <person name="Meijer H.J."/>
            <person name="Morris P."/>
            <person name="Nusbaum C."/>
            <person name="Oome S."/>
            <person name="Phillips A.J."/>
            <person name="van Rooyen D."/>
            <person name="Rzeszutek E."/>
            <person name="Saraiva M."/>
            <person name="Secombes C.J."/>
            <person name="Seidl M.F."/>
            <person name="Snel B."/>
            <person name="Stassen J.H."/>
            <person name="Sykes S."/>
            <person name="Tripathy S."/>
            <person name="van den Berg H."/>
            <person name="Vega-Arreguin J.C."/>
            <person name="Wawra S."/>
            <person name="Young S.K."/>
            <person name="Zeng Q."/>
            <person name="Dieguez-Uribeondo J."/>
            <person name="Russ C."/>
            <person name="Tyler B.M."/>
            <person name="van West P."/>
        </authorList>
    </citation>
    <scope>NUCLEOTIDE SEQUENCE [LARGE SCALE GENOMIC DNA]</scope>
    <source>
        <strain evidence="2 3">CBS 223.65</strain>
    </source>
</reference>